<name>A0A6M3JLX7_9ZZZZ</name>
<organism evidence="1">
    <name type="scientific">viral metagenome</name>
    <dbReference type="NCBI Taxonomy" id="1070528"/>
    <lineage>
        <taxon>unclassified sequences</taxon>
        <taxon>metagenomes</taxon>
        <taxon>organismal metagenomes</taxon>
    </lineage>
</organism>
<evidence type="ECO:0000313" key="1">
    <source>
        <dbReference type="EMBL" id="QJA71219.1"/>
    </source>
</evidence>
<evidence type="ECO:0008006" key="2">
    <source>
        <dbReference type="Google" id="ProtNLM"/>
    </source>
</evidence>
<sequence length="73" mass="7926">MKKLIFAAIALVLILIAGCAAVPKCPACPPENTVFMTPAGPAEMPKGFFNHGEGENWMHTDDYKNAMEKRSGF</sequence>
<reference evidence="1" key="1">
    <citation type="submission" date="2020-03" db="EMBL/GenBank/DDBJ databases">
        <title>The deep terrestrial virosphere.</title>
        <authorList>
            <person name="Holmfeldt K."/>
            <person name="Nilsson E."/>
            <person name="Simone D."/>
            <person name="Lopez-Fernandez M."/>
            <person name="Wu X."/>
            <person name="de Brujin I."/>
            <person name="Lundin D."/>
            <person name="Andersson A."/>
            <person name="Bertilsson S."/>
            <person name="Dopson M."/>
        </authorList>
    </citation>
    <scope>NUCLEOTIDE SEQUENCE</scope>
    <source>
        <strain evidence="1">MM415A03332</strain>
    </source>
</reference>
<dbReference type="PROSITE" id="PS51257">
    <property type="entry name" value="PROKAR_LIPOPROTEIN"/>
    <property type="match status" value="1"/>
</dbReference>
<accession>A0A6M3JLX7</accession>
<gene>
    <name evidence="1" type="ORF">MM415A03332_0005</name>
</gene>
<dbReference type="AlphaFoldDB" id="A0A6M3JLX7"/>
<protein>
    <recommendedName>
        <fullName evidence="2">Lipoprotein</fullName>
    </recommendedName>
</protein>
<dbReference type="EMBL" id="MT141856">
    <property type="protein sequence ID" value="QJA71219.1"/>
    <property type="molecule type" value="Genomic_DNA"/>
</dbReference>
<proteinExistence type="predicted"/>